<comment type="caution">
    <text evidence="1">The sequence shown here is derived from an EMBL/GenBank/DDBJ whole genome shotgun (WGS) entry which is preliminary data.</text>
</comment>
<dbReference type="EMBL" id="PDOF01000001">
    <property type="protein sequence ID" value="PYZ98164.1"/>
    <property type="molecule type" value="Genomic_DNA"/>
</dbReference>
<keyword evidence="2" id="KW-1185">Reference proteome</keyword>
<reference evidence="1 2" key="1">
    <citation type="submission" date="2017-10" db="EMBL/GenBank/DDBJ databases">
        <title>Bacillus sp. nov., a halophilic bacterium isolated from a Yangshapao Lake.</title>
        <authorList>
            <person name="Wang H."/>
        </authorList>
    </citation>
    <scope>NUCLEOTIDE SEQUENCE [LARGE SCALE GENOMIC DNA]</scope>
    <source>
        <strain evidence="1 2">YSP-3</strain>
    </source>
</reference>
<dbReference type="OrthoDB" id="1122256at2"/>
<dbReference type="Pfam" id="PF14149">
    <property type="entry name" value="YhfH"/>
    <property type="match status" value="1"/>
</dbReference>
<proteinExistence type="predicted"/>
<name>A0A2W0H8H3_9BACI</name>
<gene>
    <name evidence="1" type="ORF">CR205_06095</name>
</gene>
<accession>A0A2W0H8H3</accession>
<dbReference type="Proteomes" id="UP000248066">
    <property type="component" value="Unassembled WGS sequence"/>
</dbReference>
<protein>
    <submittedName>
        <fullName evidence="1">YhfH family protein</fullName>
    </submittedName>
</protein>
<dbReference type="AlphaFoldDB" id="A0A2W0H8H3"/>
<dbReference type="RefSeq" id="WP_110517960.1">
    <property type="nucleotide sequence ID" value="NZ_PDOF01000001.1"/>
</dbReference>
<evidence type="ECO:0000313" key="1">
    <source>
        <dbReference type="EMBL" id="PYZ98164.1"/>
    </source>
</evidence>
<organism evidence="1 2">
    <name type="scientific">Alteribacter lacisalsi</name>
    <dbReference type="NCBI Taxonomy" id="2045244"/>
    <lineage>
        <taxon>Bacteria</taxon>
        <taxon>Bacillati</taxon>
        <taxon>Bacillota</taxon>
        <taxon>Bacilli</taxon>
        <taxon>Bacillales</taxon>
        <taxon>Bacillaceae</taxon>
        <taxon>Alteribacter</taxon>
    </lineage>
</organism>
<dbReference type="InterPro" id="IPR025432">
    <property type="entry name" value="YhfH-like"/>
</dbReference>
<evidence type="ECO:0000313" key="2">
    <source>
        <dbReference type="Proteomes" id="UP000248066"/>
    </source>
</evidence>
<sequence>MIIPNKEFFQNLPPKECSKCGTVIEEMADCYYHQCDDCLKEVK</sequence>